<dbReference type="Proteomes" id="UP001296104">
    <property type="component" value="Unassembled WGS sequence"/>
</dbReference>
<reference evidence="2" key="1">
    <citation type="submission" date="2023-11" db="EMBL/GenBank/DDBJ databases">
        <authorList>
            <person name="Alioto T."/>
            <person name="Alioto T."/>
            <person name="Gomez Garrido J."/>
        </authorList>
    </citation>
    <scope>NUCLEOTIDE SEQUENCE</scope>
</reference>
<feature type="region of interest" description="Disordered" evidence="1">
    <location>
        <begin position="623"/>
        <end position="761"/>
    </location>
</feature>
<feature type="region of interest" description="Disordered" evidence="1">
    <location>
        <begin position="944"/>
        <end position="992"/>
    </location>
</feature>
<sequence>MNSRLSLERVKTAPAGLKTKTVFNKARDRDSSASSNRKARSRGSPGTRASRPPSVATPYPYPRDESSERTTSPPMCCLPPPPSSSTSMTAINHSLLGDVVQEVPRVRPVKEWESPALMVDGSGDVARRGTTSLPKLWKQARKEANARREDRQIFRLRREYADLMTSRSKNGAHGAITKSDPEDLSPKSTKEQSFNFRSEAQTEQEYLGLQNQNATCSQLDGSVEPPSDTQTTETVQERLRREDPKGVGSGALPSTQNSNIGIKSGLKVADRIRNFEQRAVPSMSANAATRDKKFQHAKDSSGSDRSRTSKGETPLVFPLHLKKFRRRASGASPLLRAETPLYRSQPEGYQYLHAPLPQRRSTLVANTPPGTPPPLEAGEDLAELALQQANDEAAKSGRNREEQKSTPDTSNDVLSSTAPSISLTEPNKTDPEDMSPEPASRAASQQSVNTTADPPPTRAFQQPTAGGKRTARALQPPAPVASSKFLSPTLKQRINPFAHFHGTRGTCVRHGRKYGNGSREQRSAPAVREMFVKGRSGAYLPVGLPERTNVDATSPWRYLTNRIDASKSYSDACPDCVAELHIRKRELDQSSEGSVQPTVQAVRKIATNDGSMNPIASGFATLSVPADQSNSNPPSVIEKQGVTESTKPAAETPEEVSVPFAGDSAGLSRGDTFGSTLVEPSSSLRSSPYPVSVASSNEKEKTSSMDGDGLASTRAGSEAQSSSGSVREESYPADGEQPTSLGPRTKSVHFRDPPPTIEGGQLVISRDLGEGYDAMILERGGRLERLVMNSRHGQPNAETMARIARELLMVSSALSDAQAGLSPESSTTSETDRTVVVDRGSHVEFAQEVSDDEVISLFDEATGTLEPGLAHHTPSPIPHAQHPDIEGEYEALQEHFGVNEPYASFAEAGDSLLSRQALQPSQQSTSRWPIPLNYSFGSTQSLMTDRYRSSSDDSQPPASIRVSSRNSNMGSEEVPITTSSPEAEQMSSSPTLPSHVLRAEDTMSPTLPEPHSPLFFTSSTAPSLGEPSPIFGKVLPIYPENPMSSPLPGPPTPTAASPQVAPQSPPESFRELSRADSKVIRHVMRMDIQNKAVQEAAEKERQARRQRSILADAKRALGIH</sequence>
<feature type="compositionally biased region" description="Basic and acidic residues" evidence="1">
    <location>
        <begin position="1"/>
        <end position="11"/>
    </location>
</feature>
<feature type="compositionally biased region" description="Polar residues" evidence="1">
    <location>
        <begin position="191"/>
        <end position="220"/>
    </location>
</feature>
<feature type="compositionally biased region" description="Polar residues" evidence="1">
    <location>
        <begin position="406"/>
        <end position="426"/>
    </location>
</feature>
<feature type="compositionally biased region" description="Basic and acidic residues" evidence="1">
    <location>
        <begin position="289"/>
        <end position="310"/>
    </location>
</feature>
<feature type="region of interest" description="Disordered" evidence="1">
    <location>
        <begin position="1094"/>
        <end position="1120"/>
    </location>
</feature>
<feature type="compositionally biased region" description="Polar residues" evidence="1">
    <location>
        <begin position="252"/>
        <end position="261"/>
    </location>
</feature>
<proteinExistence type="predicted"/>
<organism evidence="2 3">
    <name type="scientific">Lecanosticta acicola</name>
    <dbReference type="NCBI Taxonomy" id="111012"/>
    <lineage>
        <taxon>Eukaryota</taxon>
        <taxon>Fungi</taxon>
        <taxon>Dikarya</taxon>
        <taxon>Ascomycota</taxon>
        <taxon>Pezizomycotina</taxon>
        <taxon>Dothideomycetes</taxon>
        <taxon>Dothideomycetidae</taxon>
        <taxon>Mycosphaerellales</taxon>
        <taxon>Mycosphaerellaceae</taxon>
        <taxon>Lecanosticta</taxon>
    </lineage>
</organism>
<feature type="compositionally biased region" description="Polar residues" evidence="1">
    <location>
        <begin position="714"/>
        <end position="725"/>
    </location>
</feature>
<feature type="region of interest" description="Disordered" evidence="1">
    <location>
        <begin position="1002"/>
        <end position="1021"/>
    </location>
</feature>
<feature type="region of interest" description="Disordered" evidence="1">
    <location>
        <begin position="279"/>
        <end position="313"/>
    </location>
</feature>
<feature type="compositionally biased region" description="Basic and acidic residues" evidence="1">
    <location>
        <begin position="392"/>
        <end position="405"/>
    </location>
</feature>
<feature type="region of interest" description="Disordered" evidence="1">
    <location>
        <begin position="1040"/>
        <end position="1073"/>
    </location>
</feature>
<dbReference type="EMBL" id="CAVMBE010000010">
    <property type="protein sequence ID" value="CAK3895800.1"/>
    <property type="molecule type" value="Genomic_DNA"/>
</dbReference>
<dbReference type="AlphaFoldDB" id="A0AAI9E8U4"/>
<feature type="region of interest" description="Disordered" evidence="1">
    <location>
        <begin position="165"/>
        <end position="263"/>
    </location>
</feature>
<feature type="region of interest" description="Disordered" evidence="1">
    <location>
        <begin position="506"/>
        <end position="525"/>
    </location>
</feature>
<evidence type="ECO:0000313" key="2">
    <source>
        <dbReference type="EMBL" id="CAK3895800.1"/>
    </source>
</evidence>
<evidence type="ECO:0000256" key="1">
    <source>
        <dbReference type="SAM" id="MobiDB-lite"/>
    </source>
</evidence>
<accession>A0AAI9E8U4</accession>
<keyword evidence="3" id="KW-1185">Reference proteome</keyword>
<feature type="compositionally biased region" description="Polar residues" evidence="1">
    <location>
        <begin position="952"/>
        <end position="992"/>
    </location>
</feature>
<comment type="caution">
    <text evidence="2">The sequence shown here is derived from an EMBL/GenBank/DDBJ whole genome shotgun (WGS) entry which is preliminary data.</text>
</comment>
<feature type="compositionally biased region" description="Basic and acidic residues" evidence="1">
    <location>
        <begin position="179"/>
        <end position="190"/>
    </location>
</feature>
<gene>
    <name evidence="2" type="ORF">LECACI_7A002377</name>
</gene>
<evidence type="ECO:0000313" key="3">
    <source>
        <dbReference type="Proteomes" id="UP001296104"/>
    </source>
</evidence>
<name>A0AAI9E8U4_9PEZI</name>
<feature type="compositionally biased region" description="Polar residues" evidence="1">
    <location>
        <begin position="442"/>
        <end position="452"/>
    </location>
</feature>
<feature type="region of interest" description="Disordered" evidence="1">
    <location>
        <begin position="1"/>
        <end position="89"/>
    </location>
</feature>
<feature type="compositionally biased region" description="Basic and acidic residues" evidence="1">
    <location>
        <begin position="235"/>
        <end position="245"/>
    </location>
</feature>
<protein>
    <submittedName>
        <fullName evidence="2">Uncharacterized protein</fullName>
    </submittedName>
</protein>
<feature type="compositionally biased region" description="Low complexity" evidence="1">
    <location>
        <begin position="675"/>
        <end position="693"/>
    </location>
</feature>
<feature type="region of interest" description="Disordered" evidence="1">
    <location>
        <begin position="391"/>
        <end position="483"/>
    </location>
</feature>